<dbReference type="PANTHER" id="PTHR43297">
    <property type="entry name" value="OLIGOPEPTIDE TRANSPORT ATP-BINDING PROTEIN APPD"/>
    <property type="match status" value="1"/>
</dbReference>
<evidence type="ECO:0000256" key="9">
    <source>
        <dbReference type="ARBA" id="ARBA00023136"/>
    </source>
</evidence>
<dbReference type="InterPro" id="IPR003439">
    <property type="entry name" value="ABC_transporter-like_ATP-bd"/>
</dbReference>
<comment type="similarity">
    <text evidence="2">Belongs to the ABC transporter superfamily.</text>
</comment>
<dbReference type="InterPro" id="IPR027417">
    <property type="entry name" value="P-loop_NTPase"/>
</dbReference>
<sequence length="335" mass="36966">MNTSNNMLLKVENLQVVYKARRETVYAVNGVSLSLKKGETLGLVGETGAGKTTTAYAILRVLPDRTAKVVNGTIEFEGKNLLEVPENLMRHGIRGEKIAIIFQDPMSALNPIMKVGDQIAEALKFHNKEELSPEKIEEQVDRTLELVGIQKERKYDFPHQLSGGMKQRVVIAIALVCEPVLIIADEPTTALDVTIQAQVLAMIDELREKLGTAMILITHDLGIVAQMCDNVAIMYAGEIIEIGSVEEIYSGKMQHPYTTGLFGSLPDLEKKTDRLYPIEGLMPDPTDLPTGCKFNPRCPRCMDICREVQPGFSVEGTHRVACHLYGGGTGRETDE</sequence>
<proteinExistence type="inferred from homology"/>
<reference evidence="11 12" key="1">
    <citation type="submission" date="2019-03" db="EMBL/GenBank/DDBJ databases">
        <title>Genomic Encyclopedia of Type Strains, Phase IV (KMG-IV): sequencing the most valuable type-strain genomes for metagenomic binning, comparative biology and taxonomic classification.</title>
        <authorList>
            <person name="Goeker M."/>
        </authorList>
    </citation>
    <scope>NUCLEOTIDE SEQUENCE [LARGE SCALE GENOMIC DNA]</scope>
    <source>
        <strain evidence="11 12">DSM 25964</strain>
    </source>
</reference>
<evidence type="ECO:0000256" key="2">
    <source>
        <dbReference type="ARBA" id="ARBA00005417"/>
    </source>
</evidence>
<evidence type="ECO:0000256" key="4">
    <source>
        <dbReference type="ARBA" id="ARBA00022475"/>
    </source>
</evidence>
<dbReference type="Pfam" id="PF00005">
    <property type="entry name" value="ABC_tran"/>
    <property type="match status" value="1"/>
</dbReference>
<evidence type="ECO:0000313" key="12">
    <source>
        <dbReference type="Proteomes" id="UP000295066"/>
    </source>
</evidence>
<dbReference type="PANTHER" id="PTHR43297:SF14">
    <property type="entry name" value="ATPASE AAA-TYPE CORE DOMAIN-CONTAINING PROTEIN"/>
    <property type="match status" value="1"/>
</dbReference>
<organism evidence="11 12">
    <name type="scientific">Aminivibrio pyruvatiphilus</name>
    <dbReference type="NCBI Taxonomy" id="1005740"/>
    <lineage>
        <taxon>Bacteria</taxon>
        <taxon>Thermotogati</taxon>
        <taxon>Synergistota</taxon>
        <taxon>Synergistia</taxon>
        <taxon>Synergistales</taxon>
        <taxon>Aminobacteriaceae</taxon>
        <taxon>Aminivibrio</taxon>
    </lineage>
</organism>
<evidence type="ECO:0000256" key="5">
    <source>
        <dbReference type="ARBA" id="ARBA00022519"/>
    </source>
</evidence>
<evidence type="ECO:0000256" key="7">
    <source>
        <dbReference type="ARBA" id="ARBA00022840"/>
    </source>
</evidence>
<keyword evidence="8" id="KW-1278">Translocase</keyword>
<accession>A0A4R8M798</accession>
<evidence type="ECO:0000256" key="1">
    <source>
        <dbReference type="ARBA" id="ARBA00004202"/>
    </source>
</evidence>
<dbReference type="InterPro" id="IPR013563">
    <property type="entry name" value="Oligopep_ABC_C"/>
</dbReference>
<dbReference type="FunFam" id="3.40.50.300:FF:000016">
    <property type="entry name" value="Oligopeptide ABC transporter ATP-binding component"/>
    <property type="match status" value="1"/>
</dbReference>
<comment type="caution">
    <text evidence="11">The sequence shown here is derived from an EMBL/GenBank/DDBJ whole genome shotgun (WGS) entry which is preliminary data.</text>
</comment>
<evidence type="ECO:0000256" key="6">
    <source>
        <dbReference type="ARBA" id="ARBA00022741"/>
    </source>
</evidence>
<keyword evidence="4" id="KW-1003">Cell membrane</keyword>
<dbReference type="AlphaFoldDB" id="A0A4R8M798"/>
<dbReference type="GO" id="GO:0005886">
    <property type="term" value="C:plasma membrane"/>
    <property type="evidence" value="ECO:0007669"/>
    <property type="project" value="UniProtKB-SubCell"/>
</dbReference>
<dbReference type="RefSeq" id="WP_133957348.1">
    <property type="nucleotide sequence ID" value="NZ_SORI01000006.1"/>
</dbReference>
<name>A0A4R8M798_9BACT</name>
<dbReference type="SMART" id="SM00382">
    <property type="entry name" value="AAA"/>
    <property type="match status" value="1"/>
</dbReference>
<evidence type="ECO:0000259" key="10">
    <source>
        <dbReference type="PROSITE" id="PS50893"/>
    </source>
</evidence>
<dbReference type="GO" id="GO:0005524">
    <property type="term" value="F:ATP binding"/>
    <property type="evidence" value="ECO:0007669"/>
    <property type="project" value="UniProtKB-KW"/>
</dbReference>
<dbReference type="GO" id="GO:0015833">
    <property type="term" value="P:peptide transport"/>
    <property type="evidence" value="ECO:0007669"/>
    <property type="project" value="InterPro"/>
</dbReference>
<dbReference type="OrthoDB" id="8481147at2"/>
<dbReference type="InterPro" id="IPR050388">
    <property type="entry name" value="ABC_Ni/Peptide_Import"/>
</dbReference>
<dbReference type="CDD" id="cd03257">
    <property type="entry name" value="ABC_NikE_OppD_transporters"/>
    <property type="match status" value="1"/>
</dbReference>
<evidence type="ECO:0000313" key="11">
    <source>
        <dbReference type="EMBL" id="TDY61299.1"/>
    </source>
</evidence>
<keyword evidence="7 11" id="KW-0067">ATP-binding</keyword>
<dbReference type="Proteomes" id="UP000295066">
    <property type="component" value="Unassembled WGS sequence"/>
</dbReference>
<dbReference type="InterPro" id="IPR017871">
    <property type="entry name" value="ABC_transporter-like_CS"/>
</dbReference>
<keyword evidence="12" id="KW-1185">Reference proteome</keyword>
<dbReference type="EMBL" id="SORI01000006">
    <property type="protein sequence ID" value="TDY61299.1"/>
    <property type="molecule type" value="Genomic_DNA"/>
</dbReference>
<keyword evidence="5" id="KW-0997">Cell inner membrane</keyword>
<dbReference type="InterPro" id="IPR003593">
    <property type="entry name" value="AAA+_ATPase"/>
</dbReference>
<keyword evidence="3" id="KW-0813">Transport</keyword>
<feature type="domain" description="ABC transporter" evidence="10">
    <location>
        <begin position="9"/>
        <end position="261"/>
    </location>
</feature>
<dbReference type="NCBIfam" id="TIGR01727">
    <property type="entry name" value="oligo_HPY"/>
    <property type="match status" value="1"/>
</dbReference>
<dbReference type="Gene3D" id="3.40.50.300">
    <property type="entry name" value="P-loop containing nucleotide triphosphate hydrolases"/>
    <property type="match status" value="1"/>
</dbReference>
<keyword evidence="9" id="KW-0472">Membrane</keyword>
<dbReference type="SUPFAM" id="SSF52540">
    <property type="entry name" value="P-loop containing nucleoside triphosphate hydrolases"/>
    <property type="match status" value="1"/>
</dbReference>
<comment type="subcellular location">
    <subcellularLocation>
        <location evidence="1">Cell membrane</location>
        <topology evidence="1">Peripheral membrane protein</topology>
    </subcellularLocation>
</comment>
<evidence type="ECO:0000256" key="3">
    <source>
        <dbReference type="ARBA" id="ARBA00022448"/>
    </source>
</evidence>
<gene>
    <name evidence="11" type="ORF">C8D99_106154</name>
</gene>
<evidence type="ECO:0000256" key="8">
    <source>
        <dbReference type="ARBA" id="ARBA00022967"/>
    </source>
</evidence>
<dbReference type="GO" id="GO:0016887">
    <property type="term" value="F:ATP hydrolysis activity"/>
    <property type="evidence" value="ECO:0007669"/>
    <property type="project" value="InterPro"/>
</dbReference>
<keyword evidence="6" id="KW-0547">Nucleotide-binding</keyword>
<dbReference type="Pfam" id="PF08352">
    <property type="entry name" value="oligo_HPY"/>
    <property type="match status" value="1"/>
</dbReference>
<dbReference type="PROSITE" id="PS50893">
    <property type="entry name" value="ABC_TRANSPORTER_2"/>
    <property type="match status" value="1"/>
</dbReference>
<dbReference type="PROSITE" id="PS00211">
    <property type="entry name" value="ABC_TRANSPORTER_1"/>
    <property type="match status" value="1"/>
</dbReference>
<protein>
    <submittedName>
        <fullName evidence="11">Peptide/nickel transport system ATP-binding protein</fullName>
    </submittedName>
</protein>